<feature type="region of interest" description="Disordered" evidence="1">
    <location>
        <begin position="63"/>
        <end position="112"/>
    </location>
</feature>
<sequence length="523" mass="59106">MRVRYAEEGLVTLGPQLRFKKNTFQGLVMQLTSTAQVPQLIPNMKQVPRLRKFQTFSHALRIRSRSSGNSSSRANARRPEVDGDEQVPQQQRKNPCYRASEDPGVHETWNDDGEMGVGDRLLHLLQRWQVENVVLLVARQDDSLCGHLIGAELFKLMLEAAKLALEQYYMENIKASDAAKMELMTTATSESTPGGPYQPLSVRRQEEQKQQHAAVCLMSSDTIPSWPVKHQPTPDGGGRKGVRQGRINHFLNRKATSSNDSKIAKEPHLAISIGMNQDDHQTPEESGGDTSDVIHISGGIDWLKISRDELLKLKSIRVPVKELHYLFMCLIVLLEKPQEKIVKAKPTLKMHEEFTPANFSWMRCRDILQQAHVWSEHLRDLHGAMLMKSQVTALRAVFQEPSFNEVAFIRISVASVKIFTWLQRLLDEYDEMELGLLRDQGPQMLPTATEAHSPSSPPSKQRSPNGKQTQLQPRPPPVAVASASHNNDDEQRLANEFYRHASKPPKTKIVDPGRLFLSTQRGK</sequence>
<reference evidence="3" key="1">
    <citation type="journal article" date="2010" name="Genome Biol.">
        <title>Genome sequence of the necrotrophic plant pathogen Pythium ultimum reveals original pathogenicity mechanisms and effector repertoire.</title>
        <authorList>
            <person name="Levesque C.A."/>
            <person name="Brouwer H."/>
            <person name="Cano L."/>
            <person name="Hamilton J.P."/>
            <person name="Holt C."/>
            <person name="Huitema E."/>
            <person name="Raffaele S."/>
            <person name="Robideau G.P."/>
            <person name="Thines M."/>
            <person name="Win J."/>
            <person name="Zerillo M.M."/>
            <person name="Beakes G.W."/>
            <person name="Boore J.L."/>
            <person name="Busam D."/>
            <person name="Dumas B."/>
            <person name="Ferriera S."/>
            <person name="Fuerstenberg S.I."/>
            <person name="Gachon C.M."/>
            <person name="Gaulin E."/>
            <person name="Govers F."/>
            <person name="Grenville-Briggs L."/>
            <person name="Horner N."/>
            <person name="Hostetler J."/>
            <person name="Jiang R.H."/>
            <person name="Johnson J."/>
            <person name="Krajaejun T."/>
            <person name="Lin H."/>
            <person name="Meijer H.J."/>
            <person name="Moore B."/>
            <person name="Morris P."/>
            <person name="Phuntmart V."/>
            <person name="Puiu D."/>
            <person name="Shetty J."/>
            <person name="Stajich J.E."/>
            <person name="Tripathy S."/>
            <person name="Wawra S."/>
            <person name="van West P."/>
            <person name="Whitty B.R."/>
            <person name="Coutinho P.M."/>
            <person name="Henrissat B."/>
            <person name="Martin F."/>
            <person name="Thomas P.D."/>
            <person name="Tyler B.M."/>
            <person name="De Vries R.P."/>
            <person name="Kamoun S."/>
            <person name="Yandell M."/>
            <person name="Tisserat N."/>
            <person name="Buell C.R."/>
        </authorList>
    </citation>
    <scope>NUCLEOTIDE SEQUENCE</scope>
    <source>
        <strain evidence="3">DAOM:BR144</strain>
    </source>
</reference>
<dbReference type="InParanoid" id="K3X7A5"/>
<dbReference type="STRING" id="431595.K3X7A5"/>
<dbReference type="VEuPathDB" id="FungiDB:PYU1_G013077"/>
<dbReference type="Proteomes" id="UP000019132">
    <property type="component" value="Unassembled WGS sequence"/>
</dbReference>
<dbReference type="AlphaFoldDB" id="K3X7A5"/>
<dbReference type="InterPro" id="IPR036956">
    <property type="entry name" value="Impact_N_sf"/>
</dbReference>
<dbReference type="Gene3D" id="3.30.230.30">
    <property type="entry name" value="Impact, N-terminal domain"/>
    <property type="match status" value="1"/>
</dbReference>
<name>K3X7A5_GLOUD</name>
<dbReference type="OMA" id="CRDMLHA"/>
<feature type="compositionally biased region" description="Low complexity" evidence="1">
    <location>
        <begin position="65"/>
        <end position="74"/>
    </location>
</feature>
<evidence type="ECO:0000313" key="2">
    <source>
        <dbReference type="EnsemblProtists" id="PYU1_T013104"/>
    </source>
</evidence>
<feature type="compositionally biased region" description="Basic and acidic residues" evidence="1">
    <location>
        <begin position="99"/>
        <end position="109"/>
    </location>
</feature>
<feature type="compositionally biased region" description="Basic and acidic residues" evidence="1">
    <location>
        <begin position="486"/>
        <end position="499"/>
    </location>
</feature>
<dbReference type="EMBL" id="GL376570">
    <property type="status" value="NOT_ANNOTATED_CDS"/>
    <property type="molecule type" value="Genomic_DNA"/>
</dbReference>
<accession>K3X7A5</accession>
<proteinExistence type="predicted"/>
<reference evidence="3" key="2">
    <citation type="submission" date="2010-04" db="EMBL/GenBank/DDBJ databases">
        <authorList>
            <person name="Buell R."/>
            <person name="Hamilton J."/>
            <person name="Hostetler J."/>
        </authorList>
    </citation>
    <scope>NUCLEOTIDE SEQUENCE [LARGE SCALE GENOMIC DNA]</scope>
    <source>
        <strain evidence="3">DAOM:BR144</strain>
    </source>
</reference>
<dbReference type="eggNOG" id="ENOG502S2F1">
    <property type="taxonomic scope" value="Eukaryota"/>
</dbReference>
<reference evidence="2" key="3">
    <citation type="submission" date="2015-02" db="UniProtKB">
        <authorList>
            <consortium name="EnsemblProtists"/>
        </authorList>
    </citation>
    <scope>IDENTIFICATION</scope>
    <source>
        <strain evidence="2">DAOM BR144</strain>
    </source>
</reference>
<evidence type="ECO:0000256" key="1">
    <source>
        <dbReference type="SAM" id="MobiDB-lite"/>
    </source>
</evidence>
<dbReference type="EnsemblProtists" id="PYU1_T013104">
    <property type="protein sequence ID" value="PYU1_T013104"/>
    <property type="gene ID" value="PYU1_G013077"/>
</dbReference>
<keyword evidence="3" id="KW-1185">Reference proteome</keyword>
<evidence type="ECO:0000313" key="3">
    <source>
        <dbReference type="Proteomes" id="UP000019132"/>
    </source>
</evidence>
<feature type="compositionally biased region" description="Polar residues" evidence="1">
    <location>
        <begin position="460"/>
        <end position="472"/>
    </location>
</feature>
<feature type="region of interest" description="Disordered" evidence="1">
    <location>
        <begin position="444"/>
        <end position="523"/>
    </location>
</feature>
<dbReference type="HOGENOM" id="CLU_036043_0_0_1"/>
<protein>
    <submittedName>
        <fullName evidence="2">Uncharacterized protein</fullName>
    </submittedName>
</protein>
<organism evidence="2 3">
    <name type="scientific">Globisporangium ultimum (strain ATCC 200006 / CBS 805.95 / DAOM BR144)</name>
    <name type="common">Pythium ultimum</name>
    <dbReference type="NCBI Taxonomy" id="431595"/>
    <lineage>
        <taxon>Eukaryota</taxon>
        <taxon>Sar</taxon>
        <taxon>Stramenopiles</taxon>
        <taxon>Oomycota</taxon>
        <taxon>Peronosporomycetes</taxon>
        <taxon>Pythiales</taxon>
        <taxon>Pythiaceae</taxon>
        <taxon>Globisporangium</taxon>
    </lineage>
</organism>